<gene>
    <name evidence="2" type="ORF">PENANT_c010G09057</name>
</gene>
<name>A0A1V6Q8G1_9EURO</name>
<accession>A0A1V6Q8G1</accession>
<evidence type="ECO:0000313" key="2">
    <source>
        <dbReference type="EMBL" id="OQD85272.1"/>
    </source>
</evidence>
<feature type="region of interest" description="Disordered" evidence="1">
    <location>
        <begin position="271"/>
        <end position="293"/>
    </location>
</feature>
<evidence type="ECO:0000256" key="1">
    <source>
        <dbReference type="SAM" id="MobiDB-lite"/>
    </source>
</evidence>
<feature type="region of interest" description="Disordered" evidence="1">
    <location>
        <begin position="199"/>
        <end position="236"/>
    </location>
</feature>
<feature type="region of interest" description="Disordered" evidence="1">
    <location>
        <begin position="309"/>
        <end position="378"/>
    </location>
</feature>
<sequence>MSDLAHQNRYGWLMTSQENVTSPAKSEASTIVGLEAHKQAMFHKRDVSSFYSRQSSNPSGEASPAAQSIRARPANFRSKMPIFHPDMLDKAHVGNKQYLGTEWPKGRFVEQFGDSNLILVQDQDMPSESAGQRKVSPGWMTGGRRMGYGYAMVDNVEAGPSQVDGTGSLLPNGGWRNLTPEPTPGDIQTREMKGSLHHVSDMAQSTHSCSPEQGRSCDSPGGRRLSNPKSPANALDEPILTPDLWARIRSRSVRGYNDAPLAVDLAADQMSAGNSRSPVPVREQKNGPIPPKAVGYVEDAEIFLGRWTKNSRGRDKPRPLKINPVSNLKSEELNPFQEGPPLVQRRFSMDQANQPQSVYCDSRNDGSADQVEETPTRSRSGRWILKFSRNRNSKRRSKLYPKEASQDSSVKYQGSDRQGLGRTNSTRSDMAEELASAYQECIEMPGAFSGSKWASRTSLVVEAE</sequence>
<feature type="region of interest" description="Disordered" evidence="1">
    <location>
        <begin position="48"/>
        <end position="69"/>
    </location>
</feature>
<feature type="compositionally biased region" description="Polar residues" evidence="1">
    <location>
        <begin position="49"/>
        <end position="60"/>
    </location>
</feature>
<reference evidence="3" key="1">
    <citation type="journal article" date="2017" name="Nat. Microbiol.">
        <title>Global analysis of biosynthetic gene clusters reveals vast potential of secondary metabolite production in Penicillium species.</title>
        <authorList>
            <person name="Nielsen J.C."/>
            <person name="Grijseels S."/>
            <person name="Prigent S."/>
            <person name="Ji B."/>
            <person name="Dainat J."/>
            <person name="Nielsen K.F."/>
            <person name="Frisvad J.C."/>
            <person name="Workman M."/>
            <person name="Nielsen J."/>
        </authorList>
    </citation>
    <scope>NUCLEOTIDE SEQUENCE [LARGE SCALE GENOMIC DNA]</scope>
    <source>
        <strain evidence="3">IBT 31811</strain>
    </source>
</reference>
<comment type="caution">
    <text evidence="2">The sequence shown here is derived from an EMBL/GenBank/DDBJ whole genome shotgun (WGS) entry which is preliminary data.</text>
</comment>
<keyword evidence="3" id="KW-1185">Reference proteome</keyword>
<feature type="compositionally biased region" description="Polar residues" evidence="1">
    <location>
        <begin position="406"/>
        <end position="428"/>
    </location>
</feature>
<protein>
    <submittedName>
        <fullName evidence="2">Uncharacterized protein</fullName>
    </submittedName>
</protein>
<organism evidence="2 3">
    <name type="scientific">Penicillium antarcticum</name>
    <dbReference type="NCBI Taxonomy" id="416450"/>
    <lineage>
        <taxon>Eukaryota</taxon>
        <taxon>Fungi</taxon>
        <taxon>Dikarya</taxon>
        <taxon>Ascomycota</taxon>
        <taxon>Pezizomycotina</taxon>
        <taxon>Eurotiomycetes</taxon>
        <taxon>Eurotiomycetidae</taxon>
        <taxon>Eurotiales</taxon>
        <taxon>Aspergillaceae</taxon>
        <taxon>Penicillium</taxon>
    </lineage>
</organism>
<dbReference type="Proteomes" id="UP000191672">
    <property type="component" value="Unassembled WGS sequence"/>
</dbReference>
<feature type="region of interest" description="Disordered" evidence="1">
    <location>
        <begin position="394"/>
        <end position="428"/>
    </location>
</feature>
<dbReference type="EMBL" id="MDYN01000010">
    <property type="protein sequence ID" value="OQD85272.1"/>
    <property type="molecule type" value="Genomic_DNA"/>
</dbReference>
<proteinExistence type="predicted"/>
<evidence type="ECO:0000313" key="3">
    <source>
        <dbReference type="Proteomes" id="UP000191672"/>
    </source>
</evidence>
<feature type="compositionally biased region" description="Polar residues" evidence="1">
    <location>
        <begin position="202"/>
        <end position="213"/>
    </location>
</feature>
<dbReference type="AlphaFoldDB" id="A0A1V6Q8G1"/>
<feature type="compositionally biased region" description="Polar residues" evidence="1">
    <location>
        <begin position="350"/>
        <end position="359"/>
    </location>
</feature>